<feature type="compositionally biased region" description="Basic and acidic residues" evidence="1">
    <location>
        <begin position="312"/>
        <end position="333"/>
    </location>
</feature>
<dbReference type="AlphaFoldDB" id="A0A077ZYR4"/>
<organism evidence="2 3">
    <name type="scientific">Stylonychia lemnae</name>
    <name type="common">Ciliate</name>
    <dbReference type="NCBI Taxonomy" id="5949"/>
    <lineage>
        <taxon>Eukaryota</taxon>
        <taxon>Sar</taxon>
        <taxon>Alveolata</taxon>
        <taxon>Ciliophora</taxon>
        <taxon>Intramacronucleata</taxon>
        <taxon>Spirotrichea</taxon>
        <taxon>Stichotrichia</taxon>
        <taxon>Sporadotrichida</taxon>
        <taxon>Oxytrichidae</taxon>
        <taxon>Stylonychinae</taxon>
        <taxon>Stylonychia</taxon>
    </lineage>
</organism>
<proteinExistence type="predicted"/>
<dbReference type="Proteomes" id="UP000039865">
    <property type="component" value="Unassembled WGS sequence"/>
</dbReference>
<protein>
    <submittedName>
        <fullName evidence="2">Uncharacterized protein</fullName>
    </submittedName>
</protein>
<evidence type="ECO:0000313" key="3">
    <source>
        <dbReference type="Proteomes" id="UP000039865"/>
    </source>
</evidence>
<sequence length="347" mass="40911">MTFKDKFGQQKDIHTVRNSDDVSSSYHLKNKVDSLFRSSLDLFPHKNSYSKTGFNYEVDGHKHKHLIDPLQEYKQKRYEIDNQVRSYINSYNNQVNQKPTADIHKHTPINMVRFFTIKSIIQIQIKKEDELAIKINRVNSLPALTQNMNFYHPPKSPPISRDNQIVFINHGSQIKCPSERKTPPPPKWGEDDNPGYDPYEPFYDIKKDPIFLKKVQTDKNHLFIKYEDSNNSFNQLPKIQKPKMMIINNQNELFQPEISSFTEIKNKFMLTDELKKKLAKNKEFLMNGLLNLNKPPEKQMHSSPSKIQKVKPNKEQRAKQSYDDMKPFREVKQKQIRSGAFQRISKD</sequence>
<dbReference type="InParanoid" id="A0A077ZYR4"/>
<gene>
    <name evidence="2" type="primary">Contig11674.g12489</name>
    <name evidence="2" type="ORF">STYLEM_4031</name>
</gene>
<keyword evidence="3" id="KW-1185">Reference proteome</keyword>
<evidence type="ECO:0000256" key="1">
    <source>
        <dbReference type="SAM" id="MobiDB-lite"/>
    </source>
</evidence>
<name>A0A077ZYR4_STYLE</name>
<feature type="region of interest" description="Disordered" evidence="1">
    <location>
        <begin position="292"/>
        <end position="347"/>
    </location>
</feature>
<dbReference type="EMBL" id="CCKQ01003906">
    <property type="protein sequence ID" value="CDW75045.1"/>
    <property type="molecule type" value="Genomic_DNA"/>
</dbReference>
<accession>A0A077ZYR4</accession>
<evidence type="ECO:0000313" key="2">
    <source>
        <dbReference type="EMBL" id="CDW75045.1"/>
    </source>
</evidence>
<reference evidence="2 3" key="1">
    <citation type="submission" date="2014-06" db="EMBL/GenBank/DDBJ databases">
        <authorList>
            <person name="Swart Estienne"/>
        </authorList>
    </citation>
    <scope>NUCLEOTIDE SEQUENCE [LARGE SCALE GENOMIC DNA]</scope>
    <source>
        <strain evidence="2 3">130c</strain>
    </source>
</reference>
<dbReference type="OrthoDB" id="324707at2759"/>